<evidence type="ECO:0000313" key="4">
    <source>
        <dbReference type="Proteomes" id="UP000325576"/>
    </source>
</evidence>
<comment type="caution">
    <text evidence="3">The sequence shown here is derived from an EMBL/GenBank/DDBJ whole genome shotgun (WGS) entry which is preliminary data.</text>
</comment>
<dbReference type="InterPro" id="IPR037523">
    <property type="entry name" value="VOC_core"/>
</dbReference>
<evidence type="ECO:0000313" key="3">
    <source>
        <dbReference type="EMBL" id="MBH5147311.1"/>
    </source>
</evidence>
<reference evidence="3 5" key="2">
    <citation type="submission" date="2020-12" db="EMBL/GenBank/DDBJ databases">
        <title>Draft genome sequence of furan degrading bacterial strain FUR100.</title>
        <authorList>
            <person name="Woiski C."/>
        </authorList>
    </citation>
    <scope>NUCLEOTIDE SEQUENCE [LARGE SCALE GENOMIC DNA]</scope>
    <source>
        <strain evidence="3 5">FUR100</strain>
    </source>
</reference>
<dbReference type="Gene3D" id="3.10.180.10">
    <property type="entry name" value="2,3-Dihydroxybiphenyl 1,2-Dioxygenase, domain 1"/>
    <property type="match status" value="1"/>
</dbReference>
<gene>
    <name evidence="2" type="ORF">BS297_17385</name>
    <name evidence="3" type="ORF">I3517_32400</name>
</gene>
<evidence type="ECO:0000259" key="1">
    <source>
        <dbReference type="PROSITE" id="PS51819"/>
    </source>
</evidence>
<feature type="domain" description="VOC" evidence="1">
    <location>
        <begin position="5"/>
        <end position="119"/>
    </location>
</feature>
<dbReference type="AlphaFoldDB" id="A0A0C2WD69"/>
<dbReference type="Pfam" id="PF18029">
    <property type="entry name" value="Glyoxalase_6"/>
    <property type="match status" value="1"/>
</dbReference>
<evidence type="ECO:0000313" key="2">
    <source>
        <dbReference type="EMBL" id="KAB2584061.1"/>
    </source>
</evidence>
<dbReference type="PROSITE" id="PS51819">
    <property type="entry name" value="VOC"/>
    <property type="match status" value="1"/>
</dbReference>
<dbReference type="InterPro" id="IPR041581">
    <property type="entry name" value="Glyoxalase_6"/>
</dbReference>
<proteinExistence type="predicted"/>
<reference evidence="2 4" key="1">
    <citation type="journal article" date="2017" name="Poromechanics V (2013)">
        <title>Genomic Characterization of the Arsenic-Tolerant Actinobacterium, &lt;i&gt;Rhodococcus erythropolis&lt;/i&gt; S43.</title>
        <authorList>
            <person name="Retamal-Morales G."/>
            <person name="Mehnert M."/>
            <person name="Schwabe R."/>
            <person name="Tischler D."/>
            <person name="Schloemann M."/>
            <person name="Levican G.J."/>
        </authorList>
    </citation>
    <scope>NUCLEOTIDE SEQUENCE [LARGE SCALE GENOMIC DNA]</scope>
    <source>
        <strain evidence="2 4">S43</strain>
    </source>
</reference>
<dbReference type="CDD" id="cd06587">
    <property type="entry name" value="VOC"/>
    <property type="match status" value="1"/>
</dbReference>
<keyword evidence="5" id="KW-1185">Reference proteome</keyword>
<sequence>MSGSSISSILLSSTNPERLRDWYAEAFAPKVDRTPGDPGYDVLDFNGFYVMLDRRDDVGETNPQPGRMFLNVETDDARSIAQRIDALGGNWHAPLEVRGGSLFATAIDPDGNYVQIIEFSEEARADMESGMTDSQPT</sequence>
<organism evidence="3 5">
    <name type="scientific">Rhodococcus erythropolis</name>
    <name type="common">Arthrobacter picolinophilus</name>
    <dbReference type="NCBI Taxonomy" id="1833"/>
    <lineage>
        <taxon>Bacteria</taxon>
        <taxon>Bacillati</taxon>
        <taxon>Actinomycetota</taxon>
        <taxon>Actinomycetes</taxon>
        <taxon>Mycobacteriales</taxon>
        <taxon>Nocardiaceae</taxon>
        <taxon>Rhodococcus</taxon>
        <taxon>Rhodococcus erythropolis group</taxon>
    </lineage>
</organism>
<dbReference type="Proteomes" id="UP000325576">
    <property type="component" value="Unassembled WGS sequence"/>
</dbReference>
<dbReference type="Proteomes" id="UP000627573">
    <property type="component" value="Unassembled WGS sequence"/>
</dbReference>
<dbReference type="SUPFAM" id="SSF54593">
    <property type="entry name" value="Glyoxalase/Bleomycin resistance protein/Dihydroxybiphenyl dioxygenase"/>
    <property type="match status" value="1"/>
</dbReference>
<accession>A0A0C2WD69</accession>
<dbReference type="RefSeq" id="WP_019748817.1">
    <property type="nucleotide sequence ID" value="NZ_BHXB01000001.1"/>
</dbReference>
<protein>
    <submittedName>
        <fullName evidence="2">Glyoxalase</fullName>
    </submittedName>
    <submittedName>
        <fullName evidence="3">VOC family protein</fullName>
    </submittedName>
</protein>
<name>A0A0C2WD69_RHOER</name>
<dbReference type="InterPro" id="IPR029068">
    <property type="entry name" value="Glyas_Bleomycin-R_OHBP_Dase"/>
</dbReference>
<dbReference type="EMBL" id="MRBO01000475">
    <property type="protein sequence ID" value="KAB2584061.1"/>
    <property type="molecule type" value="Genomic_DNA"/>
</dbReference>
<evidence type="ECO:0000313" key="5">
    <source>
        <dbReference type="Proteomes" id="UP000627573"/>
    </source>
</evidence>
<dbReference type="EMBL" id="JAECSB010000099">
    <property type="protein sequence ID" value="MBH5147311.1"/>
    <property type="molecule type" value="Genomic_DNA"/>
</dbReference>